<evidence type="ECO:0000313" key="4">
    <source>
        <dbReference type="EMBL" id="CCJ63519.1"/>
    </source>
</evidence>
<evidence type="ECO:0000259" key="3">
    <source>
        <dbReference type="Pfam" id="PF19305"/>
    </source>
</evidence>
<dbReference type="HOGENOM" id="CLU_026574_3_1_4"/>
<dbReference type="SUPFAM" id="SSF103378">
    <property type="entry name" value="2-methylcitrate dehydratase PrpD"/>
    <property type="match status" value="1"/>
</dbReference>
<dbReference type="Gene3D" id="3.30.1330.120">
    <property type="entry name" value="2-methylcitrate dehydratase PrpD"/>
    <property type="match status" value="1"/>
</dbReference>
<dbReference type="InterPro" id="IPR045336">
    <property type="entry name" value="MmgE_PrpD_N"/>
</dbReference>
<dbReference type="PANTHER" id="PTHR16943">
    <property type="entry name" value="2-METHYLCITRATE DEHYDRATASE-RELATED"/>
    <property type="match status" value="1"/>
</dbReference>
<dbReference type="EMBL" id="HE965805">
    <property type="protein sequence ID" value="CCJ63519.1"/>
    <property type="molecule type" value="Genomic_DNA"/>
</dbReference>
<reference evidence="4 5" key="1">
    <citation type="journal article" date="2012" name="BMC Genomics">
        <title>Comparative genomics of the classical Bordetella subspecies: the evolution and exchange of virulence-associated diversity amongst closely related pathogens.</title>
        <authorList>
            <person name="Park J."/>
            <person name="Zhang Y."/>
            <person name="Buboltz A.M."/>
            <person name="Zhang X."/>
            <person name="Schuster S.C."/>
            <person name="Ahuja U."/>
            <person name="Liu M."/>
            <person name="Miller J.F."/>
            <person name="Sebaihia M."/>
            <person name="Bentley S.D."/>
            <person name="Parkhill J."/>
            <person name="Harvill E.T."/>
        </authorList>
    </citation>
    <scope>NUCLEOTIDE SEQUENCE [LARGE SCALE GENOMIC DNA]</scope>
    <source>
        <strain evidence="5">ATCC 9797 / DSM 5571 / CCUG 30873 / LMG 14455 / NCTC 10739 / 18323</strain>
    </source>
</reference>
<dbReference type="KEGG" id="bper:BN118_2094"/>
<dbReference type="eggNOG" id="COG2079">
    <property type="taxonomic scope" value="Bacteria"/>
</dbReference>
<dbReference type="InterPro" id="IPR005656">
    <property type="entry name" value="MmgE_PrpD"/>
</dbReference>
<name>A0A0T7CPP2_BORP1</name>
<dbReference type="Proteomes" id="UP000005250">
    <property type="component" value="Chromosome"/>
</dbReference>
<evidence type="ECO:0000259" key="2">
    <source>
        <dbReference type="Pfam" id="PF03972"/>
    </source>
</evidence>
<sequence>MREMSMNEETAAKLQGLTRRFAKLVHDLKFEDLPEEVLHKAKLIIRDGLGNQIAASAISEPARRVVEIVREWGGKPEATVIGYGFKVPAPLAAMCNAMLGHGVELDDAHGSGLIKGGSVMIPSIMALAEANGKSGRDVITAIVAGYEVAVRIAKAINPGHRQRGFHTTGTVSLFGAAAGGAKLLGCDEEGIAAAIGLAAMQSAGIQSYLDDPCMAKPFSPGKSAFNGTMAAVMASRGFAGPRKALECKEGFFNAYCEDIRVDDLLDGLGERFVIMEVGFKPHAACRYAHGPIDLAQQFFEEGVRLEDVEKIDVRMCELSIRQASKPKASNLNAAMGSTEFGVALALAGGRNGLREYWDGFNDQRVHEAAADRTRLIMEPAYGVTGRQAAMAVTLKDGRVLQRDQAEPKGEPSNPLTDQELTDKFTGLVDMVETSSQVSGEFSQRLMRLEDEKAIADLIGPLKAAGQTPALRAA</sequence>
<dbReference type="PANTHER" id="PTHR16943:SF8">
    <property type="entry name" value="2-METHYLCITRATE DEHYDRATASE"/>
    <property type="match status" value="1"/>
</dbReference>
<protein>
    <recommendedName>
        <fullName evidence="6">MmgE/PrpD family protein</fullName>
    </recommendedName>
</protein>
<dbReference type="Pfam" id="PF03972">
    <property type="entry name" value="MmgE_PrpD_N"/>
    <property type="match status" value="1"/>
</dbReference>
<dbReference type="AlphaFoldDB" id="A0A0T7CPP2"/>
<evidence type="ECO:0000256" key="1">
    <source>
        <dbReference type="ARBA" id="ARBA00006174"/>
    </source>
</evidence>
<proteinExistence type="inferred from homology"/>
<dbReference type="Gene3D" id="1.10.4100.10">
    <property type="entry name" value="2-methylcitrate dehydratase PrpD"/>
    <property type="match status" value="1"/>
</dbReference>
<keyword evidence="5" id="KW-1185">Reference proteome</keyword>
<accession>A0A0T7CPP2</accession>
<feature type="domain" description="MmgE/PrpD N-terminal" evidence="2">
    <location>
        <begin position="19"/>
        <end position="258"/>
    </location>
</feature>
<gene>
    <name evidence="4" type="ordered locus">BN118_2094</name>
</gene>
<dbReference type="Pfam" id="PF19305">
    <property type="entry name" value="MmgE_PrpD_C"/>
    <property type="match status" value="1"/>
</dbReference>
<dbReference type="GO" id="GO:0016829">
    <property type="term" value="F:lyase activity"/>
    <property type="evidence" value="ECO:0007669"/>
    <property type="project" value="InterPro"/>
</dbReference>
<dbReference type="InterPro" id="IPR036148">
    <property type="entry name" value="MmgE/PrpD_sf"/>
</dbReference>
<organism evidence="4 5">
    <name type="scientific">Bordetella pertussis (strain ATCC 9797 / DSM 5571 / CCUG 30873 / LMG 14455 / NCTC 10739 / 18323)</name>
    <dbReference type="NCBI Taxonomy" id="568706"/>
    <lineage>
        <taxon>Bacteria</taxon>
        <taxon>Pseudomonadati</taxon>
        <taxon>Pseudomonadota</taxon>
        <taxon>Betaproteobacteria</taxon>
        <taxon>Burkholderiales</taxon>
        <taxon>Alcaligenaceae</taxon>
        <taxon>Bordetella</taxon>
    </lineage>
</organism>
<feature type="domain" description="MmgE/PrpD C-terminal" evidence="3">
    <location>
        <begin position="282"/>
        <end position="434"/>
    </location>
</feature>
<dbReference type="InterPro" id="IPR042183">
    <property type="entry name" value="MmgE/PrpD_sf_1"/>
</dbReference>
<comment type="similarity">
    <text evidence="1">Belongs to the PrpD family.</text>
</comment>
<dbReference type="InterPro" id="IPR045337">
    <property type="entry name" value="MmgE_PrpD_C"/>
</dbReference>
<evidence type="ECO:0008006" key="6">
    <source>
        <dbReference type="Google" id="ProtNLM"/>
    </source>
</evidence>
<dbReference type="InterPro" id="IPR042188">
    <property type="entry name" value="MmgE/PrpD_sf_2"/>
</dbReference>
<evidence type="ECO:0000313" key="5">
    <source>
        <dbReference type="Proteomes" id="UP000005250"/>
    </source>
</evidence>